<accession>A0A1G7Q171</accession>
<feature type="transmembrane region" description="Helical" evidence="8">
    <location>
        <begin position="249"/>
        <end position="273"/>
    </location>
</feature>
<feature type="transmembrane region" description="Helical" evidence="8">
    <location>
        <begin position="205"/>
        <end position="224"/>
    </location>
</feature>
<feature type="transmembrane region" description="Helical" evidence="8">
    <location>
        <begin position="303"/>
        <end position="322"/>
    </location>
</feature>
<keyword evidence="7 8" id="KW-0472">Membrane</keyword>
<dbReference type="AlphaFoldDB" id="A0A1G7Q171"/>
<evidence type="ECO:0000256" key="7">
    <source>
        <dbReference type="ARBA" id="ARBA00023136"/>
    </source>
</evidence>
<keyword evidence="4 10" id="KW-0808">Transferase</keyword>
<dbReference type="STRING" id="405671.SAMN05421827_102125"/>
<evidence type="ECO:0000256" key="2">
    <source>
        <dbReference type="ARBA" id="ARBA00022475"/>
    </source>
</evidence>
<dbReference type="Proteomes" id="UP000199643">
    <property type="component" value="Unassembled WGS sequence"/>
</dbReference>
<organism evidence="10 11">
    <name type="scientific">Pedobacter terrae</name>
    <dbReference type="NCBI Taxonomy" id="405671"/>
    <lineage>
        <taxon>Bacteria</taxon>
        <taxon>Pseudomonadati</taxon>
        <taxon>Bacteroidota</taxon>
        <taxon>Sphingobacteriia</taxon>
        <taxon>Sphingobacteriales</taxon>
        <taxon>Sphingobacteriaceae</taxon>
        <taxon>Pedobacter</taxon>
    </lineage>
</organism>
<feature type="transmembrane region" description="Helical" evidence="8">
    <location>
        <begin position="280"/>
        <end position="297"/>
    </location>
</feature>
<evidence type="ECO:0000256" key="6">
    <source>
        <dbReference type="ARBA" id="ARBA00022989"/>
    </source>
</evidence>
<dbReference type="GO" id="GO:0016763">
    <property type="term" value="F:pentosyltransferase activity"/>
    <property type="evidence" value="ECO:0007669"/>
    <property type="project" value="TreeGrafter"/>
</dbReference>
<evidence type="ECO:0000259" key="9">
    <source>
        <dbReference type="Pfam" id="PF13231"/>
    </source>
</evidence>
<dbReference type="GO" id="GO:0005886">
    <property type="term" value="C:plasma membrane"/>
    <property type="evidence" value="ECO:0007669"/>
    <property type="project" value="UniProtKB-SubCell"/>
</dbReference>
<feature type="transmembrane region" description="Helical" evidence="8">
    <location>
        <begin position="111"/>
        <end position="133"/>
    </location>
</feature>
<evidence type="ECO:0000256" key="5">
    <source>
        <dbReference type="ARBA" id="ARBA00022692"/>
    </source>
</evidence>
<feature type="domain" description="Glycosyltransferase RgtA/B/C/D-like" evidence="9">
    <location>
        <begin position="63"/>
        <end position="222"/>
    </location>
</feature>
<proteinExistence type="predicted"/>
<evidence type="ECO:0000256" key="1">
    <source>
        <dbReference type="ARBA" id="ARBA00004651"/>
    </source>
</evidence>
<comment type="subcellular location">
    <subcellularLocation>
        <location evidence="1">Cell membrane</location>
        <topology evidence="1">Multi-pass membrane protein</topology>
    </subcellularLocation>
</comment>
<keyword evidence="11" id="KW-1185">Reference proteome</keyword>
<reference evidence="11" key="1">
    <citation type="submission" date="2016-10" db="EMBL/GenBank/DDBJ databases">
        <authorList>
            <person name="Varghese N."/>
            <person name="Submissions S."/>
        </authorList>
    </citation>
    <scope>NUCLEOTIDE SEQUENCE [LARGE SCALE GENOMIC DNA]</scope>
    <source>
        <strain evidence="11">DSM 17933</strain>
    </source>
</reference>
<dbReference type="OrthoDB" id="9813729at2"/>
<sequence>MVNISCNQNSSHSIRGLHLFIVFFGILKFLIHVIALKGYGYHADEIYYVELGKEWQWGFPDISPFVTWVAHISKLLFGSSLTGYRILPCFFSAATVVITGYITYFLGGRRLAITIACSAIICSPAFLATSYLLQPAVFDEFFWTLLSFALIAYLQTRKTSFLWLMAIALAFGILNKYSILLLVFTVLVAWLICGRRATAPHWKKLILPAIVFLLILAPHIAWQFEQNFPIYKFTTQVAKTNFDIDLGDYFLQLFFFHGAAVAVWSAGLIFLMTNRQSKEYFFLGLASLMVIAILSVLKGKLYYGLGLFPLLFANGGYCWALMLNHFKTAFKVMFIGMLYVFALFSLPVVIPIFSITNNKFYMSEMVELTGFSRPLRYEDGTYGKMPQFFADMTDWEYLTTKVENASIQPSTLGKAEVILTDDYAIAGALKHYGSNELPFVISAKNSFLNQSPKSLDQHTIIYLTKSTGLAVKGVAGKVTLIDTIHSNNSHINGLCIYRLSFLTKAFKQQYARDRLIFVEK</sequence>
<dbReference type="EMBL" id="FNCH01000002">
    <property type="protein sequence ID" value="SDF92246.1"/>
    <property type="molecule type" value="Genomic_DNA"/>
</dbReference>
<keyword evidence="5 8" id="KW-0812">Transmembrane</keyword>
<name>A0A1G7Q171_9SPHI</name>
<dbReference type="PANTHER" id="PTHR33908">
    <property type="entry name" value="MANNOSYLTRANSFERASE YKCB-RELATED"/>
    <property type="match status" value="1"/>
</dbReference>
<feature type="transmembrane region" description="Helical" evidence="8">
    <location>
        <begin position="84"/>
        <end position="105"/>
    </location>
</feature>
<feature type="transmembrane region" description="Helical" evidence="8">
    <location>
        <begin position="334"/>
        <end position="355"/>
    </location>
</feature>
<gene>
    <name evidence="10" type="ORF">SAMN05421827_102125</name>
</gene>
<evidence type="ECO:0000313" key="11">
    <source>
        <dbReference type="Proteomes" id="UP000199643"/>
    </source>
</evidence>
<keyword evidence="3 10" id="KW-0328">Glycosyltransferase</keyword>
<dbReference type="PANTHER" id="PTHR33908:SF11">
    <property type="entry name" value="MEMBRANE PROTEIN"/>
    <property type="match status" value="1"/>
</dbReference>
<evidence type="ECO:0000313" key="10">
    <source>
        <dbReference type="EMBL" id="SDF92246.1"/>
    </source>
</evidence>
<protein>
    <submittedName>
        <fullName evidence="10">Dolichyl-phosphate-mannose-protein mannosyltransferase</fullName>
    </submittedName>
</protein>
<evidence type="ECO:0000256" key="8">
    <source>
        <dbReference type="SAM" id="Phobius"/>
    </source>
</evidence>
<dbReference type="InterPro" id="IPR050297">
    <property type="entry name" value="LipidA_mod_glycosyltrf_83"/>
</dbReference>
<keyword evidence="6 8" id="KW-1133">Transmembrane helix</keyword>
<dbReference type="Pfam" id="PF13231">
    <property type="entry name" value="PMT_2"/>
    <property type="match status" value="1"/>
</dbReference>
<dbReference type="InterPro" id="IPR038731">
    <property type="entry name" value="RgtA/B/C-like"/>
</dbReference>
<feature type="transmembrane region" description="Helical" evidence="8">
    <location>
        <begin position="17"/>
        <end position="35"/>
    </location>
</feature>
<keyword evidence="2" id="KW-1003">Cell membrane</keyword>
<feature type="transmembrane region" description="Helical" evidence="8">
    <location>
        <begin position="162"/>
        <end position="193"/>
    </location>
</feature>
<evidence type="ECO:0000256" key="3">
    <source>
        <dbReference type="ARBA" id="ARBA00022676"/>
    </source>
</evidence>
<dbReference type="GO" id="GO:0009103">
    <property type="term" value="P:lipopolysaccharide biosynthetic process"/>
    <property type="evidence" value="ECO:0007669"/>
    <property type="project" value="UniProtKB-ARBA"/>
</dbReference>
<evidence type="ECO:0000256" key="4">
    <source>
        <dbReference type="ARBA" id="ARBA00022679"/>
    </source>
</evidence>